<dbReference type="PRINTS" id="PR00723">
    <property type="entry name" value="SUBTILISIN"/>
</dbReference>
<evidence type="ECO:0000256" key="5">
    <source>
        <dbReference type="PROSITE-ProRule" id="PRU01240"/>
    </source>
</evidence>
<feature type="chain" id="PRO_5046819689" description="Peptidase S8/S53 domain-containing protein" evidence="6">
    <location>
        <begin position="21"/>
        <end position="392"/>
    </location>
</feature>
<organism evidence="8 9">
    <name type="scientific">Marasmius tenuissimus</name>
    <dbReference type="NCBI Taxonomy" id="585030"/>
    <lineage>
        <taxon>Eukaryota</taxon>
        <taxon>Fungi</taxon>
        <taxon>Dikarya</taxon>
        <taxon>Basidiomycota</taxon>
        <taxon>Agaricomycotina</taxon>
        <taxon>Agaricomycetes</taxon>
        <taxon>Agaricomycetidae</taxon>
        <taxon>Agaricales</taxon>
        <taxon>Marasmiineae</taxon>
        <taxon>Marasmiaceae</taxon>
        <taxon>Marasmius</taxon>
    </lineage>
</organism>
<evidence type="ECO:0000259" key="7">
    <source>
        <dbReference type="Pfam" id="PF00082"/>
    </source>
</evidence>
<accession>A0ABR2Z9D4</accession>
<gene>
    <name evidence="8" type="ORF">AAF712_016287</name>
</gene>
<comment type="caution">
    <text evidence="5">Lacks conserved residue(s) required for the propagation of feature annotation.</text>
</comment>
<keyword evidence="9" id="KW-1185">Reference proteome</keyword>
<dbReference type="EMBL" id="JBBXMP010000706">
    <property type="protein sequence ID" value="KAL0057087.1"/>
    <property type="molecule type" value="Genomic_DNA"/>
</dbReference>
<dbReference type="Proteomes" id="UP001437256">
    <property type="component" value="Unassembled WGS sequence"/>
</dbReference>
<evidence type="ECO:0000256" key="1">
    <source>
        <dbReference type="ARBA" id="ARBA00011073"/>
    </source>
</evidence>
<feature type="signal peptide" evidence="6">
    <location>
        <begin position="1"/>
        <end position="20"/>
    </location>
</feature>
<dbReference type="InterPro" id="IPR000209">
    <property type="entry name" value="Peptidase_S8/S53_dom"/>
</dbReference>
<dbReference type="InterPro" id="IPR015500">
    <property type="entry name" value="Peptidase_S8_subtilisin-rel"/>
</dbReference>
<dbReference type="PROSITE" id="PS00136">
    <property type="entry name" value="SUBTILASE_ASP"/>
    <property type="match status" value="1"/>
</dbReference>
<reference evidence="8 9" key="1">
    <citation type="submission" date="2024-05" db="EMBL/GenBank/DDBJ databases">
        <title>A draft genome resource for the thread blight pathogen Marasmius tenuissimus strain MS-2.</title>
        <authorList>
            <person name="Yulfo-Soto G.E."/>
            <person name="Baruah I.K."/>
            <person name="Amoako-Attah I."/>
            <person name="Bukari Y."/>
            <person name="Meinhardt L.W."/>
            <person name="Bailey B.A."/>
            <person name="Cohen S.P."/>
        </authorList>
    </citation>
    <scope>NUCLEOTIDE SEQUENCE [LARGE SCALE GENOMIC DNA]</scope>
    <source>
        <strain evidence="8 9">MS-2</strain>
    </source>
</reference>
<dbReference type="Pfam" id="PF00082">
    <property type="entry name" value="Peptidase_S8"/>
    <property type="match status" value="1"/>
</dbReference>
<proteinExistence type="inferred from homology"/>
<dbReference type="SUPFAM" id="SSF52743">
    <property type="entry name" value="Subtilisin-like"/>
    <property type="match status" value="1"/>
</dbReference>
<feature type="non-terminal residue" evidence="8">
    <location>
        <position position="392"/>
    </location>
</feature>
<dbReference type="PROSITE" id="PS51892">
    <property type="entry name" value="SUBTILASE"/>
    <property type="match status" value="1"/>
</dbReference>
<evidence type="ECO:0000256" key="6">
    <source>
        <dbReference type="SAM" id="SignalP"/>
    </source>
</evidence>
<keyword evidence="4" id="KW-0720">Serine protease</keyword>
<keyword evidence="2" id="KW-0645">Protease</keyword>
<dbReference type="Gene3D" id="3.40.50.200">
    <property type="entry name" value="Peptidase S8/S53 domain"/>
    <property type="match status" value="1"/>
</dbReference>
<keyword evidence="6" id="KW-0732">Signal</keyword>
<dbReference type="InterPro" id="IPR022398">
    <property type="entry name" value="Peptidase_S8_His-AS"/>
</dbReference>
<comment type="similarity">
    <text evidence="1 5">Belongs to the peptidase S8 family.</text>
</comment>
<name>A0ABR2Z9D4_9AGAR</name>
<protein>
    <recommendedName>
        <fullName evidence="7">Peptidase S8/S53 domain-containing protein</fullName>
    </recommendedName>
</protein>
<dbReference type="PANTHER" id="PTHR43806">
    <property type="entry name" value="PEPTIDASE S8"/>
    <property type="match status" value="1"/>
</dbReference>
<dbReference type="PANTHER" id="PTHR43806:SF66">
    <property type="entry name" value="SERIN ENDOPEPTIDASE"/>
    <property type="match status" value="1"/>
</dbReference>
<dbReference type="InterPro" id="IPR050131">
    <property type="entry name" value="Peptidase_S8_subtilisin-like"/>
</dbReference>
<evidence type="ECO:0000256" key="2">
    <source>
        <dbReference type="ARBA" id="ARBA00022670"/>
    </source>
</evidence>
<feature type="domain" description="Peptidase S8/S53" evidence="7">
    <location>
        <begin position="150"/>
        <end position="329"/>
    </location>
</feature>
<evidence type="ECO:0000256" key="4">
    <source>
        <dbReference type="ARBA" id="ARBA00022825"/>
    </source>
</evidence>
<comment type="caution">
    <text evidence="8">The sequence shown here is derived from an EMBL/GenBank/DDBJ whole genome shotgun (WGS) entry which is preliminary data.</text>
</comment>
<evidence type="ECO:0000313" key="9">
    <source>
        <dbReference type="Proteomes" id="UP001437256"/>
    </source>
</evidence>
<evidence type="ECO:0000313" key="8">
    <source>
        <dbReference type="EMBL" id="KAL0057087.1"/>
    </source>
</evidence>
<evidence type="ECO:0000256" key="3">
    <source>
        <dbReference type="ARBA" id="ARBA00022801"/>
    </source>
</evidence>
<sequence length="392" mass="41868">MARFTLLSTFLLLATGQVLANLVHTIPNRYILELEETHDVFARDTSPTHIHKRMYNTFESRGLDYKVHHEYGSPGVLVGMSVTLQNPSDFVKLQSIPGVRSITPVTQLERPAPLNKRTRYEAYDPKTAPVTDALHYMTGVDKLHAAGITGKGVKIGIIDTGVDYKNPALGGGLGEGFHIAGGYDYTGDDPDHPKPDMDPSDCNGHGTHVAGIIGALPGKGFFNLTGVAYEAELHAYKVGACEGGLPTDAIVKSLTQSHEDGCDVVNLSLGSPGGWAWDPTNIKQEIINRLAALGRIIVVAAGNEGADGSWYASGPGGAEGAITVANIQSPVVPLQSATVVIGDEATIDPIVYYDVYPMTNRTDPLPVYAFNNASKYGCGDLPKDVPNLENYL</sequence>
<dbReference type="InterPro" id="IPR036852">
    <property type="entry name" value="Peptidase_S8/S53_dom_sf"/>
</dbReference>
<dbReference type="InterPro" id="IPR023827">
    <property type="entry name" value="Peptidase_S8_Asp-AS"/>
</dbReference>
<dbReference type="PROSITE" id="PS00137">
    <property type="entry name" value="SUBTILASE_HIS"/>
    <property type="match status" value="1"/>
</dbReference>
<keyword evidence="3" id="KW-0378">Hydrolase</keyword>